<protein>
    <submittedName>
        <fullName evidence="1">Uncharacterized protein</fullName>
    </submittedName>
</protein>
<dbReference type="AlphaFoldDB" id="A0A1M6LRD7"/>
<reference evidence="1 2" key="1">
    <citation type="submission" date="2016-11" db="EMBL/GenBank/DDBJ databases">
        <authorList>
            <person name="Jaros S."/>
            <person name="Januszkiewicz K."/>
            <person name="Wedrychowicz H."/>
        </authorList>
    </citation>
    <scope>NUCLEOTIDE SEQUENCE [LARGE SCALE GENOMIC DNA]</scope>
    <source>
        <strain evidence="1 2">CGMCC 4.5723</strain>
    </source>
</reference>
<accession>A0A1M6LRD7</accession>
<gene>
    <name evidence="1" type="ORF">SAMN05421803_10926</name>
</gene>
<dbReference type="EMBL" id="FQZK01000009">
    <property type="protein sequence ID" value="SHJ73662.1"/>
    <property type="molecule type" value="Genomic_DNA"/>
</dbReference>
<dbReference type="Proteomes" id="UP000184452">
    <property type="component" value="Unassembled WGS sequence"/>
</dbReference>
<sequence length="139" mass="15816">MTPTGVLEPTGPNRALDGTVWLDRLLSTPVAAPVERSRPVRDIDGYEHRPNPVHARTAAEFLLTMRRYLVWAGDWSYRELEYLCGGAVKHTTFRQVLEGDRLPGYVFLMAFVTACAGEDAAERSRWFTAWHRIRRSAGR</sequence>
<keyword evidence="2" id="KW-1185">Reference proteome</keyword>
<dbReference type="RefSeq" id="WP_073380105.1">
    <property type="nucleotide sequence ID" value="NZ_FQZK01000009.1"/>
</dbReference>
<evidence type="ECO:0000313" key="2">
    <source>
        <dbReference type="Proteomes" id="UP000184452"/>
    </source>
</evidence>
<dbReference type="OrthoDB" id="3429291at2"/>
<name>A0A1M6LRD7_9ACTN</name>
<proteinExistence type="predicted"/>
<organism evidence="1 2">
    <name type="scientific">Nocardiopsis flavescens</name>
    <dbReference type="NCBI Taxonomy" id="758803"/>
    <lineage>
        <taxon>Bacteria</taxon>
        <taxon>Bacillati</taxon>
        <taxon>Actinomycetota</taxon>
        <taxon>Actinomycetes</taxon>
        <taxon>Streptosporangiales</taxon>
        <taxon>Nocardiopsidaceae</taxon>
        <taxon>Nocardiopsis</taxon>
    </lineage>
</organism>
<evidence type="ECO:0000313" key="1">
    <source>
        <dbReference type="EMBL" id="SHJ73662.1"/>
    </source>
</evidence>